<feature type="compositionally biased region" description="Basic and acidic residues" evidence="1">
    <location>
        <begin position="76"/>
        <end position="85"/>
    </location>
</feature>
<evidence type="ECO:0000313" key="4">
    <source>
        <dbReference type="Proteomes" id="UP000245946"/>
    </source>
</evidence>
<sequence>MLAVEARERSAALLLLLLLLLLRWLPIEGPFVRPTAQSADPESELRRPPLSRLLSSARSADRRTPTRSSLLLGRGQGRERGEGKEGTIAPRPAISAAFSANERREEAARPAGVGLACPAARAS</sequence>
<feature type="signal peptide" evidence="2">
    <location>
        <begin position="1"/>
        <end position="29"/>
    </location>
</feature>
<dbReference type="Proteomes" id="UP000245946">
    <property type="component" value="Unassembled WGS sequence"/>
</dbReference>
<gene>
    <name evidence="3" type="ORF">FA09DRAFT_330589</name>
</gene>
<dbReference type="RefSeq" id="XP_025597707.1">
    <property type="nucleotide sequence ID" value="XM_025742664.1"/>
</dbReference>
<dbReference type="EMBL" id="KZ819295">
    <property type="protein sequence ID" value="PWN97428.1"/>
    <property type="molecule type" value="Genomic_DNA"/>
</dbReference>
<accession>A0A316Z8W5</accession>
<proteinExistence type="predicted"/>
<organism evidence="3 4">
    <name type="scientific">Tilletiopsis washingtonensis</name>
    <dbReference type="NCBI Taxonomy" id="58919"/>
    <lineage>
        <taxon>Eukaryota</taxon>
        <taxon>Fungi</taxon>
        <taxon>Dikarya</taxon>
        <taxon>Basidiomycota</taxon>
        <taxon>Ustilaginomycotina</taxon>
        <taxon>Exobasidiomycetes</taxon>
        <taxon>Entylomatales</taxon>
        <taxon>Entylomatales incertae sedis</taxon>
        <taxon>Tilletiopsis</taxon>
    </lineage>
</organism>
<evidence type="ECO:0000256" key="1">
    <source>
        <dbReference type="SAM" id="MobiDB-lite"/>
    </source>
</evidence>
<dbReference type="AlphaFoldDB" id="A0A316Z8W5"/>
<feature type="region of interest" description="Disordered" evidence="1">
    <location>
        <begin position="32"/>
        <end position="123"/>
    </location>
</feature>
<keyword evidence="4" id="KW-1185">Reference proteome</keyword>
<name>A0A316Z8W5_9BASI</name>
<protein>
    <submittedName>
        <fullName evidence="3">Uncharacterized protein</fullName>
    </submittedName>
</protein>
<reference evidence="3 4" key="1">
    <citation type="journal article" date="2018" name="Mol. Biol. Evol.">
        <title>Broad Genomic Sampling Reveals a Smut Pathogenic Ancestry of the Fungal Clade Ustilaginomycotina.</title>
        <authorList>
            <person name="Kijpornyongpan T."/>
            <person name="Mondo S.J."/>
            <person name="Barry K."/>
            <person name="Sandor L."/>
            <person name="Lee J."/>
            <person name="Lipzen A."/>
            <person name="Pangilinan J."/>
            <person name="LaButti K."/>
            <person name="Hainaut M."/>
            <person name="Henrissat B."/>
            <person name="Grigoriev I.V."/>
            <person name="Spatafora J.W."/>
            <person name="Aime M.C."/>
        </authorList>
    </citation>
    <scope>NUCLEOTIDE SEQUENCE [LARGE SCALE GENOMIC DNA]</scope>
    <source>
        <strain evidence="3 4">MCA 4186</strain>
    </source>
</reference>
<keyword evidence="2" id="KW-0732">Signal</keyword>
<feature type="compositionally biased region" description="Low complexity" evidence="1">
    <location>
        <begin position="48"/>
        <end position="58"/>
    </location>
</feature>
<evidence type="ECO:0000256" key="2">
    <source>
        <dbReference type="SAM" id="SignalP"/>
    </source>
</evidence>
<feature type="chain" id="PRO_5016242675" evidence="2">
    <location>
        <begin position="30"/>
        <end position="123"/>
    </location>
</feature>
<dbReference type="GeneID" id="37270208"/>
<evidence type="ECO:0000313" key="3">
    <source>
        <dbReference type="EMBL" id="PWN97428.1"/>
    </source>
</evidence>